<accession>A0ACB8HLI6</accession>
<keyword evidence="2" id="KW-1185">Reference proteome</keyword>
<organism evidence="1 2">
    <name type="scientific">Sphagnum magellanicum</name>
    <dbReference type="NCBI Taxonomy" id="128215"/>
    <lineage>
        <taxon>Eukaryota</taxon>
        <taxon>Viridiplantae</taxon>
        <taxon>Streptophyta</taxon>
        <taxon>Embryophyta</taxon>
        <taxon>Bryophyta</taxon>
        <taxon>Sphagnophytina</taxon>
        <taxon>Sphagnopsida</taxon>
        <taxon>Sphagnales</taxon>
        <taxon>Sphagnaceae</taxon>
        <taxon>Sphagnum</taxon>
    </lineage>
</organism>
<evidence type="ECO:0000313" key="2">
    <source>
        <dbReference type="Proteomes" id="UP000828922"/>
    </source>
</evidence>
<reference evidence="2" key="1">
    <citation type="journal article" date="2022" name="New Phytol.">
        <title>Phylogenomic structure and speciation in an emerging model: the Sphagnum magellanicum complex (Bryophyta).</title>
        <authorList>
            <person name="Shaw A.J."/>
            <person name="Piatkowski B."/>
            <person name="Duffy A.M."/>
            <person name="Aguero B."/>
            <person name="Imwattana K."/>
            <person name="Nieto-Lugilde M."/>
            <person name="Healey A."/>
            <person name="Weston D.J."/>
            <person name="Patel M.N."/>
            <person name="Schmutz J."/>
            <person name="Grimwood J."/>
            <person name="Yavitt J.B."/>
            <person name="Hassel K."/>
            <person name="Stenoien H.K."/>
            <person name="Flatberg K.I."/>
            <person name="Bickford C.P."/>
            <person name="Hicks K.A."/>
        </authorList>
    </citation>
    <scope>NUCLEOTIDE SEQUENCE [LARGE SCALE GENOMIC DNA]</scope>
</reference>
<protein>
    <submittedName>
        <fullName evidence="1">Uncharacterized protein</fullName>
    </submittedName>
</protein>
<gene>
    <name evidence="1" type="ORF">CY35_07G067300</name>
</gene>
<dbReference type="Proteomes" id="UP000828922">
    <property type="component" value="Linkage Group LG07"/>
</dbReference>
<proteinExistence type="predicted"/>
<dbReference type="EMBL" id="CM038913">
    <property type="protein sequence ID" value="KAH9557097.1"/>
    <property type="molecule type" value="Genomic_DNA"/>
</dbReference>
<name>A0ACB8HLI6_9BRYO</name>
<evidence type="ECO:0000313" key="1">
    <source>
        <dbReference type="EMBL" id="KAH9557097.1"/>
    </source>
</evidence>
<comment type="caution">
    <text evidence="1">The sequence shown here is derived from an EMBL/GenBank/DDBJ whole genome shotgun (WGS) entry which is preliminary data.</text>
</comment>
<sequence length="298" mass="34542">MARVMMATEGAPTDLKLHFIASRTKDARRYNVPTVDEIATLMIKRALLPGQQPQYRLDLVTRVFKIKLKELINDIHKKHILGCTIVKIFVIEFQKRGLPHAHILIFFAENCKPRAVKDVDHMINAEFLNLETNMLAHETVARCMMHGPCGVAFPNAPCMEDGKCKKQYPHKFQYDGYTRRTILVHGVELDNRWVVPHNVYLLTKYDVHINIKVCNNIRVSDNATEGNVVEANEIKKYLDYRYVFTSKAAWRIFKFDMHELFLAIKHLQYHLPNQQMVLFDDNDDVQEVAAYNGCGIRS</sequence>